<dbReference type="InterPro" id="IPR045861">
    <property type="entry name" value="CorA_cytoplasmic_dom"/>
</dbReference>
<dbReference type="GO" id="GO:0005886">
    <property type="term" value="C:plasma membrane"/>
    <property type="evidence" value="ECO:0007669"/>
    <property type="project" value="UniProtKB-SubCell"/>
</dbReference>
<protein>
    <submittedName>
        <fullName evidence="13">Magnesium transporter CorA family protein</fullName>
    </submittedName>
</protein>
<dbReference type="InterPro" id="IPR050829">
    <property type="entry name" value="CorA_MIT"/>
</dbReference>
<evidence type="ECO:0000313" key="13">
    <source>
        <dbReference type="EMBL" id="NDV00945.1"/>
    </source>
</evidence>
<dbReference type="GO" id="GO:0015099">
    <property type="term" value="F:nickel cation transmembrane transporter activity"/>
    <property type="evidence" value="ECO:0007669"/>
    <property type="project" value="TreeGrafter"/>
</dbReference>
<dbReference type="RefSeq" id="WP_163891985.1">
    <property type="nucleotide sequence ID" value="NZ_JAAFYS010000002.1"/>
</dbReference>
<gene>
    <name evidence="13" type="ORF">GZA08_08175</name>
</gene>
<evidence type="ECO:0000256" key="9">
    <source>
        <dbReference type="ARBA" id="ARBA00023136"/>
    </source>
</evidence>
<dbReference type="Gene3D" id="1.20.58.340">
    <property type="entry name" value="Magnesium transport protein CorA, transmembrane region"/>
    <property type="match status" value="1"/>
</dbReference>
<accession>A0A6B2JSF2</accession>
<dbReference type="Proteomes" id="UP000474757">
    <property type="component" value="Unassembled WGS sequence"/>
</dbReference>
<comment type="caution">
    <text evidence="13">The sequence shown here is derived from an EMBL/GenBank/DDBJ whole genome shotgun (WGS) entry which is preliminary data.</text>
</comment>
<evidence type="ECO:0000256" key="11">
    <source>
        <dbReference type="ARBA" id="ARBA00045497"/>
    </source>
</evidence>
<dbReference type="CDD" id="cd12837">
    <property type="entry name" value="EcCorA-like_u1"/>
    <property type="match status" value="1"/>
</dbReference>
<comment type="catalytic activity">
    <reaction evidence="10">
        <text>Mg(2+)(in) = Mg(2+)(out)</text>
        <dbReference type="Rhea" id="RHEA:29827"/>
        <dbReference type="ChEBI" id="CHEBI:18420"/>
    </reaction>
</comment>
<dbReference type="SUPFAM" id="SSF144083">
    <property type="entry name" value="Magnesium transport protein CorA, transmembrane region"/>
    <property type="match status" value="1"/>
</dbReference>
<evidence type="ECO:0000256" key="7">
    <source>
        <dbReference type="ARBA" id="ARBA00022989"/>
    </source>
</evidence>
<evidence type="ECO:0000256" key="12">
    <source>
        <dbReference type="SAM" id="Phobius"/>
    </source>
</evidence>
<keyword evidence="9 12" id="KW-0472">Membrane</keyword>
<name>A0A6B2JSF2_9RHOB</name>
<keyword evidence="4" id="KW-1003">Cell membrane</keyword>
<keyword evidence="8" id="KW-0406">Ion transport</keyword>
<comment type="similarity">
    <text evidence="2">Belongs to the CorA metal ion transporter (MIT) (TC 1.A.35) family.</text>
</comment>
<evidence type="ECO:0000256" key="2">
    <source>
        <dbReference type="ARBA" id="ARBA00009765"/>
    </source>
</evidence>
<comment type="subcellular location">
    <subcellularLocation>
        <location evidence="1">Cell membrane</location>
        <topology evidence="1">Multi-pass membrane protein</topology>
    </subcellularLocation>
</comment>
<dbReference type="FunFam" id="1.20.58.340:FF:000004">
    <property type="entry name" value="Magnesium transport protein CorA"/>
    <property type="match status" value="1"/>
</dbReference>
<evidence type="ECO:0000256" key="10">
    <source>
        <dbReference type="ARBA" id="ARBA00034269"/>
    </source>
</evidence>
<evidence type="ECO:0000256" key="5">
    <source>
        <dbReference type="ARBA" id="ARBA00022692"/>
    </source>
</evidence>
<dbReference type="AlphaFoldDB" id="A0A6B2JSF2"/>
<dbReference type="InterPro" id="IPR002523">
    <property type="entry name" value="MgTranspt_CorA/ZnTranspt_ZntB"/>
</dbReference>
<dbReference type="InterPro" id="IPR045863">
    <property type="entry name" value="CorA_TM1_TM2"/>
</dbReference>
<dbReference type="PANTHER" id="PTHR47685">
    <property type="entry name" value="MAGNESIUM TRANSPORT PROTEIN CORA"/>
    <property type="match status" value="1"/>
</dbReference>
<evidence type="ECO:0000256" key="3">
    <source>
        <dbReference type="ARBA" id="ARBA00022448"/>
    </source>
</evidence>
<keyword evidence="6" id="KW-0460">Magnesium</keyword>
<proteinExistence type="inferred from homology"/>
<keyword evidence="7 12" id="KW-1133">Transmembrane helix</keyword>
<dbReference type="GO" id="GO:0015087">
    <property type="term" value="F:cobalt ion transmembrane transporter activity"/>
    <property type="evidence" value="ECO:0007669"/>
    <property type="project" value="TreeGrafter"/>
</dbReference>
<sequence>MLNAWSRDGVGLIRGADNAALQEALWIDLFCPEPEEVAAVEALGLPVPTHEDMEEIEISNRLYTQNGTEVMTAMLSGRMPDRSQVSGPVSFVLTEDRLLTVRYHAPQPFETFGPRAGQSSVGTESVEMLFLGLIEEIIARQADLLEAVGRVLDAVARDVYEDEEREEGDLREMLRELGRQGEAMSRVRLGLLSVERVLGFFLARRSTAKGHVKGAVKARQRDIDALEVHADFLASRLGLITDTTLGMIDLDQSATVRIVSVMSVIFLPPTLIASLYGMNFEFMPELDEPWGYPVAVAAMVGSAVLTWAFFRWQRML</sequence>
<dbReference type="Pfam" id="PF01544">
    <property type="entry name" value="CorA"/>
    <property type="match status" value="1"/>
</dbReference>
<feature type="transmembrane region" description="Helical" evidence="12">
    <location>
        <begin position="290"/>
        <end position="310"/>
    </location>
</feature>
<dbReference type="SUPFAM" id="SSF143865">
    <property type="entry name" value="CorA soluble domain-like"/>
    <property type="match status" value="1"/>
</dbReference>
<keyword evidence="5 12" id="KW-0812">Transmembrane</keyword>
<feature type="transmembrane region" description="Helical" evidence="12">
    <location>
        <begin position="256"/>
        <end position="278"/>
    </location>
</feature>
<keyword evidence="14" id="KW-1185">Reference proteome</keyword>
<evidence type="ECO:0000256" key="6">
    <source>
        <dbReference type="ARBA" id="ARBA00022842"/>
    </source>
</evidence>
<comment type="function">
    <text evidence="11">Mediates influx of magnesium ions. Alternates between open and closed states. Activated by low cytoplasmic Mg(2+) levels. Inactive when cytoplasmic Mg(2+) levels are high.</text>
</comment>
<evidence type="ECO:0000313" key="14">
    <source>
        <dbReference type="Proteomes" id="UP000474757"/>
    </source>
</evidence>
<evidence type="ECO:0000256" key="4">
    <source>
        <dbReference type="ARBA" id="ARBA00022475"/>
    </source>
</evidence>
<reference evidence="13 14" key="1">
    <citation type="submission" date="2020-02" db="EMBL/GenBank/DDBJ databases">
        <title>Pseudoroseicyclus tamarix, sp. nov., isolated from offshore sediment of a Tamarix chinensis forest.</title>
        <authorList>
            <person name="Gai Y."/>
        </authorList>
    </citation>
    <scope>NUCLEOTIDE SEQUENCE [LARGE SCALE GENOMIC DNA]</scope>
    <source>
        <strain evidence="13 14">CLL3-39</strain>
    </source>
</reference>
<keyword evidence="3" id="KW-0813">Transport</keyword>
<dbReference type="GO" id="GO:0015095">
    <property type="term" value="F:magnesium ion transmembrane transporter activity"/>
    <property type="evidence" value="ECO:0007669"/>
    <property type="project" value="TreeGrafter"/>
</dbReference>
<organism evidence="13 14">
    <name type="scientific">Pseudoroseicyclus tamaricis</name>
    <dbReference type="NCBI Taxonomy" id="2705421"/>
    <lineage>
        <taxon>Bacteria</taxon>
        <taxon>Pseudomonadati</taxon>
        <taxon>Pseudomonadota</taxon>
        <taxon>Alphaproteobacteria</taxon>
        <taxon>Rhodobacterales</taxon>
        <taxon>Paracoccaceae</taxon>
        <taxon>Pseudoroseicyclus</taxon>
    </lineage>
</organism>
<evidence type="ECO:0000256" key="8">
    <source>
        <dbReference type="ARBA" id="ARBA00023065"/>
    </source>
</evidence>
<evidence type="ECO:0000256" key="1">
    <source>
        <dbReference type="ARBA" id="ARBA00004651"/>
    </source>
</evidence>
<dbReference type="EMBL" id="JAAGAB010000002">
    <property type="protein sequence ID" value="NDV00945.1"/>
    <property type="molecule type" value="Genomic_DNA"/>
</dbReference>
<dbReference type="PANTHER" id="PTHR47685:SF1">
    <property type="entry name" value="MAGNESIUM TRANSPORT PROTEIN CORA"/>
    <property type="match status" value="1"/>
</dbReference>